<dbReference type="InterPro" id="IPR015421">
    <property type="entry name" value="PyrdxlP-dep_Trfase_major"/>
</dbReference>
<dbReference type="EC" id="2.6.1.-" evidence="6"/>
<reference evidence="8 9" key="1">
    <citation type="submission" date="2016-01" db="EMBL/GenBank/DDBJ databases">
        <title>Draft Genome Sequences of Seven Thermophilic Sporeformers Isolated from Foods.</title>
        <authorList>
            <person name="Berendsen E.M."/>
            <person name="Wells-Bennik M.H."/>
            <person name="Krawcyk A.O."/>
            <person name="De Jong A."/>
            <person name="Holsappel S."/>
            <person name="Eijlander R.T."/>
            <person name="Kuipers O.P."/>
        </authorList>
    </citation>
    <scope>NUCLEOTIDE SEQUENCE [LARGE SCALE GENOMIC DNA]</scope>
    <source>
        <strain evidence="8 9">B4135</strain>
    </source>
</reference>
<dbReference type="GO" id="GO:0006520">
    <property type="term" value="P:amino acid metabolic process"/>
    <property type="evidence" value="ECO:0007669"/>
    <property type="project" value="InterPro"/>
</dbReference>
<dbReference type="GO" id="GO:0008483">
    <property type="term" value="F:transaminase activity"/>
    <property type="evidence" value="ECO:0007669"/>
    <property type="project" value="UniProtKB-KW"/>
</dbReference>
<keyword evidence="5" id="KW-0663">Pyridoxal phosphate</keyword>
<evidence type="ECO:0000256" key="3">
    <source>
        <dbReference type="ARBA" id="ARBA00022576"/>
    </source>
</evidence>
<dbReference type="EMBL" id="LQYT01000049">
    <property type="protein sequence ID" value="KYD18672.1"/>
    <property type="molecule type" value="Genomic_DNA"/>
</dbReference>
<comment type="caution">
    <text evidence="8">The sequence shown here is derived from an EMBL/GenBank/DDBJ whole genome shotgun (WGS) entry which is preliminary data.</text>
</comment>
<dbReference type="FunFam" id="3.40.640.10:FF:000033">
    <property type="entry name" value="Aspartate aminotransferase"/>
    <property type="match status" value="1"/>
</dbReference>
<evidence type="ECO:0000256" key="6">
    <source>
        <dbReference type="RuleBase" id="RU000481"/>
    </source>
</evidence>
<dbReference type="InterPro" id="IPR015424">
    <property type="entry name" value="PyrdxlP-dep_Trfase"/>
</dbReference>
<feature type="domain" description="Aminotransferase class I/classII large" evidence="7">
    <location>
        <begin position="32"/>
        <end position="380"/>
    </location>
</feature>
<dbReference type="PATRIC" id="fig|301148.3.peg.3795"/>
<dbReference type="OrthoDB" id="9802328at2"/>
<organism evidence="8 9">
    <name type="scientific">Caldibacillus debilis</name>
    <dbReference type="NCBI Taxonomy" id="301148"/>
    <lineage>
        <taxon>Bacteria</taxon>
        <taxon>Bacillati</taxon>
        <taxon>Bacillota</taxon>
        <taxon>Bacilli</taxon>
        <taxon>Bacillales</taxon>
        <taxon>Bacillaceae</taxon>
        <taxon>Caldibacillus</taxon>
    </lineage>
</organism>
<evidence type="ECO:0000256" key="5">
    <source>
        <dbReference type="ARBA" id="ARBA00022898"/>
    </source>
</evidence>
<dbReference type="PANTHER" id="PTHR46383">
    <property type="entry name" value="ASPARTATE AMINOTRANSFERASE"/>
    <property type="match status" value="1"/>
</dbReference>
<evidence type="ECO:0000259" key="7">
    <source>
        <dbReference type="Pfam" id="PF00155"/>
    </source>
</evidence>
<sequence length="406" mass="44349">MKNPESYLSETAARLRPSGIRKFFDLASNMEDVISLGVGEPDFVTPWGIREAAIASLEEGYTSYTANAGLIELRREISAYLQKKIGVKYDAGQILVTIGASQALDLAFRAMLNPGDEVLIIEPAFVSYAALVTLAGGKPVTIPAPAENGFKIMPEQLESAIGRRTKGILICSPNNPTGTCFNKEELAALAEVIEKHDLIVISDEIYGELTYDGEYASIAAIGGMKERTIVISGFSKAFAMTGWRLGYAAGPKPWIQAMLKIHQYAAMCAPHMLQHGAMEALRNHEEDVKKMRDSYRRRRNYLVAALNKIGLDCHMPGGAFYVFPSIQKTGLTSEAFAEELLKKEKVAVVPGNAFGESGEGYIRCSYATSMEQLQEAIRRIERFVGTLLPGKKGGNEGTAKAEYMNV</sequence>
<dbReference type="Proteomes" id="UP000075683">
    <property type="component" value="Unassembled WGS sequence"/>
</dbReference>
<dbReference type="InterPro" id="IPR050596">
    <property type="entry name" value="AspAT/PAT-like"/>
</dbReference>
<dbReference type="GO" id="GO:0030170">
    <property type="term" value="F:pyridoxal phosphate binding"/>
    <property type="evidence" value="ECO:0007669"/>
    <property type="project" value="InterPro"/>
</dbReference>
<gene>
    <name evidence="8" type="ORF">B4135_2290</name>
</gene>
<dbReference type="InterPro" id="IPR015422">
    <property type="entry name" value="PyrdxlP-dep_Trfase_small"/>
</dbReference>
<dbReference type="SUPFAM" id="SSF53383">
    <property type="entry name" value="PLP-dependent transferases"/>
    <property type="match status" value="1"/>
</dbReference>
<protein>
    <recommendedName>
        <fullName evidence="6">Aminotransferase</fullName>
        <ecNumber evidence="6">2.6.1.-</ecNumber>
    </recommendedName>
</protein>
<dbReference type="Gene3D" id="3.90.1150.10">
    <property type="entry name" value="Aspartate Aminotransferase, domain 1"/>
    <property type="match status" value="1"/>
</dbReference>
<comment type="cofactor">
    <cofactor evidence="1 6">
        <name>pyridoxal 5'-phosphate</name>
        <dbReference type="ChEBI" id="CHEBI:597326"/>
    </cofactor>
</comment>
<dbReference type="CDD" id="cd00609">
    <property type="entry name" value="AAT_like"/>
    <property type="match status" value="1"/>
</dbReference>
<keyword evidence="4 6" id="KW-0808">Transferase</keyword>
<evidence type="ECO:0000256" key="1">
    <source>
        <dbReference type="ARBA" id="ARBA00001933"/>
    </source>
</evidence>
<dbReference type="RefSeq" id="WP_061569047.1">
    <property type="nucleotide sequence ID" value="NZ_LQYT01000049.1"/>
</dbReference>
<comment type="similarity">
    <text evidence="2 6">Belongs to the class-I pyridoxal-phosphate-dependent aminotransferase family.</text>
</comment>
<proteinExistence type="inferred from homology"/>
<dbReference type="NCBIfam" id="NF005816">
    <property type="entry name" value="PRK07682.1"/>
    <property type="match status" value="1"/>
</dbReference>
<dbReference type="InterPro" id="IPR004838">
    <property type="entry name" value="NHTrfase_class1_PyrdxlP-BS"/>
</dbReference>
<name>A0A150M358_9BACI</name>
<accession>A0A150M358</accession>
<dbReference type="STRING" id="301148.B4135_2290"/>
<dbReference type="PANTHER" id="PTHR46383:SF3">
    <property type="entry name" value="ASPARTATE AMINOTRANSFERASE-RELATED"/>
    <property type="match status" value="1"/>
</dbReference>
<dbReference type="PROSITE" id="PS00105">
    <property type="entry name" value="AA_TRANSFER_CLASS_1"/>
    <property type="match status" value="1"/>
</dbReference>
<dbReference type="Pfam" id="PF00155">
    <property type="entry name" value="Aminotran_1_2"/>
    <property type="match status" value="1"/>
</dbReference>
<keyword evidence="3 6" id="KW-0032">Aminotransferase</keyword>
<evidence type="ECO:0000313" key="9">
    <source>
        <dbReference type="Proteomes" id="UP000075683"/>
    </source>
</evidence>
<dbReference type="AlphaFoldDB" id="A0A150M358"/>
<evidence type="ECO:0000256" key="4">
    <source>
        <dbReference type="ARBA" id="ARBA00022679"/>
    </source>
</evidence>
<evidence type="ECO:0000256" key="2">
    <source>
        <dbReference type="ARBA" id="ARBA00007441"/>
    </source>
</evidence>
<dbReference type="Gene3D" id="3.40.640.10">
    <property type="entry name" value="Type I PLP-dependent aspartate aminotransferase-like (Major domain)"/>
    <property type="match status" value="1"/>
</dbReference>
<evidence type="ECO:0000313" key="8">
    <source>
        <dbReference type="EMBL" id="KYD18672.1"/>
    </source>
</evidence>
<dbReference type="InterPro" id="IPR004839">
    <property type="entry name" value="Aminotransferase_I/II_large"/>
</dbReference>